<dbReference type="InterPro" id="IPR012854">
    <property type="entry name" value="Cu_amine_oxidase-like_N"/>
</dbReference>
<comment type="caution">
    <text evidence="2">The sequence shown here is derived from an EMBL/GenBank/DDBJ whole genome shotgun (WGS) entry which is preliminary data.</text>
</comment>
<dbReference type="SUPFAM" id="SSF55383">
    <property type="entry name" value="Copper amine oxidase, domain N"/>
    <property type="match status" value="1"/>
</dbReference>
<dbReference type="EMBL" id="VSSQ01004786">
    <property type="protein sequence ID" value="MPM26630.1"/>
    <property type="molecule type" value="Genomic_DNA"/>
</dbReference>
<accession>A0A644YDQ7</accession>
<name>A0A644YDQ7_9ZZZZ</name>
<dbReference type="InterPro" id="IPR036582">
    <property type="entry name" value="Mao_N_sf"/>
</dbReference>
<dbReference type="AlphaFoldDB" id="A0A644YDQ7"/>
<evidence type="ECO:0000259" key="1">
    <source>
        <dbReference type="Pfam" id="PF07833"/>
    </source>
</evidence>
<gene>
    <name evidence="2" type="ORF">SDC9_73134</name>
</gene>
<proteinExistence type="predicted"/>
<dbReference type="Pfam" id="PF07833">
    <property type="entry name" value="Cu_amine_oxidN1"/>
    <property type="match status" value="1"/>
</dbReference>
<sequence length="364" mass="40982">MRKFDFKSAVLGLVIGAVGITTVFAAEEIKSATYSDAKIILDGVSIPLSNSLVGVVKEDEKDMKLYVPVRELAEYLGYTVNWDKIQNTVNLVSNISAGGNSDLPTEIENDHFLGVDGDTQYYWAFEGDNCVLYGLDKNESDTKQLAIFPPSRNEGCDPTLNSIVSFGICGNWIIASVGHYEGSGHYFYGDFVRMKKDGTNLEHFWLTDDDRFTIVDDWIYYNFWTVKGSSDEGCYRIRPDGTGKEYMGDILHSIFLYDQDGYVYGEHDTGKTIDNINPMTDLIRCEPDGSGLTTLFSGDSLPKMENSDYMRYYDIKIGNDYVTFTAAVHGYIEGDNWGGHYNYIANYRVNKDGSNLTLLHEEYN</sequence>
<feature type="domain" description="Copper amine oxidase-like N-terminal" evidence="1">
    <location>
        <begin position="62"/>
        <end position="91"/>
    </location>
</feature>
<evidence type="ECO:0000313" key="2">
    <source>
        <dbReference type="EMBL" id="MPM26630.1"/>
    </source>
</evidence>
<reference evidence="2" key="1">
    <citation type="submission" date="2019-08" db="EMBL/GenBank/DDBJ databases">
        <authorList>
            <person name="Kucharzyk K."/>
            <person name="Murdoch R.W."/>
            <person name="Higgins S."/>
            <person name="Loffler F."/>
        </authorList>
    </citation>
    <scope>NUCLEOTIDE SEQUENCE</scope>
</reference>
<protein>
    <recommendedName>
        <fullName evidence="1">Copper amine oxidase-like N-terminal domain-containing protein</fullName>
    </recommendedName>
</protein>
<organism evidence="2">
    <name type="scientific">bioreactor metagenome</name>
    <dbReference type="NCBI Taxonomy" id="1076179"/>
    <lineage>
        <taxon>unclassified sequences</taxon>
        <taxon>metagenomes</taxon>
        <taxon>ecological metagenomes</taxon>
    </lineage>
</organism>